<gene>
    <name evidence="1" type="ORF">J7I42_33460</name>
</gene>
<evidence type="ECO:0000313" key="2">
    <source>
        <dbReference type="Proteomes" id="UP000677244"/>
    </source>
</evidence>
<organism evidence="1 2">
    <name type="scientific">Niastella soli</name>
    <dbReference type="NCBI Taxonomy" id="2821487"/>
    <lineage>
        <taxon>Bacteria</taxon>
        <taxon>Pseudomonadati</taxon>
        <taxon>Bacteroidota</taxon>
        <taxon>Chitinophagia</taxon>
        <taxon>Chitinophagales</taxon>
        <taxon>Chitinophagaceae</taxon>
        <taxon>Niastella</taxon>
    </lineage>
</organism>
<name>A0ABS3Z510_9BACT</name>
<keyword evidence="2" id="KW-1185">Reference proteome</keyword>
<comment type="caution">
    <text evidence="1">The sequence shown here is derived from an EMBL/GenBank/DDBJ whole genome shotgun (WGS) entry which is preliminary data.</text>
</comment>
<accession>A0ABS3Z510</accession>
<sequence>MATLINDIQITGSLGNLSYYKIRGSDKIVVRRKGDPSGKRVKEAPEFERTRENNREFGGRSTAAKYIKSSLHALNVIADYNFTGPLNALLRLVQVTDTVSDRGERNVLISKNPRLLEGVQLNRRNQLESIVRAPLSYSLQDQQVVIDLPELIPGINFITPASYPFYRFIALTAMIPDFYYTRERGKYQAQFGSYNTINRSTDWLPVTSRTNASKLIIDGFPANKPDNASILIALGISFGAINGAEIEPVNYVGAARIIGMI</sequence>
<dbReference type="EMBL" id="JAGHKO010000024">
    <property type="protein sequence ID" value="MBO9205244.1"/>
    <property type="molecule type" value="Genomic_DNA"/>
</dbReference>
<reference evidence="1 2" key="1">
    <citation type="submission" date="2021-03" db="EMBL/GenBank/DDBJ databases">
        <title>Assistant Professor.</title>
        <authorList>
            <person name="Huq M.A."/>
        </authorList>
    </citation>
    <scope>NUCLEOTIDE SEQUENCE [LARGE SCALE GENOMIC DNA]</scope>
    <source>
        <strain evidence="1 2">MAH-29</strain>
    </source>
</reference>
<dbReference type="RefSeq" id="WP_209144633.1">
    <property type="nucleotide sequence ID" value="NZ_JAGHKO010000024.1"/>
</dbReference>
<proteinExistence type="predicted"/>
<protein>
    <submittedName>
        <fullName evidence="1">Uncharacterized protein</fullName>
    </submittedName>
</protein>
<evidence type="ECO:0000313" key="1">
    <source>
        <dbReference type="EMBL" id="MBO9205244.1"/>
    </source>
</evidence>
<dbReference type="Proteomes" id="UP000677244">
    <property type="component" value="Unassembled WGS sequence"/>
</dbReference>